<feature type="compositionally biased region" description="Basic and acidic residues" evidence="1">
    <location>
        <begin position="37"/>
        <end position="63"/>
    </location>
</feature>
<evidence type="ECO:0000313" key="2">
    <source>
        <dbReference type="EMBL" id="KAK7871015.1"/>
    </source>
</evidence>
<feature type="compositionally biased region" description="Pro residues" evidence="1">
    <location>
        <begin position="147"/>
        <end position="157"/>
    </location>
</feature>
<evidence type="ECO:0000313" key="3">
    <source>
        <dbReference type="Proteomes" id="UP001378592"/>
    </source>
</evidence>
<feature type="compositionally biased region" description="Gly residues" evidence="1">
    <location>
        <begin position="117"/>
        <end position="133"/>
    </location>
</feature>
<feature type="compositionally biased region" description="Basic residues" evidence="1">
    <location>
        <begin position="17"/>
        <end position="30"/>
    </location>
</feature>
<feature type="region of interest" description="Disordered" evidence="1">
    <location>
        <begin position="1"/>
        <end position="63"/>
    </location>
</feature>
<evidence type="ECO:0000256" key="1">
    <source>
        <dbReference type="SAM" id="MobiDB-lite"/>
    </source>
</evidence>
<proteinExistence type="predicted"/>
<dbReference type="AlphaFoldDB" id="A0AAN9VTB0"/>
<accession>A0AAN9VTB0</accession>
<feature type="region of interest" description="Disordered" evidence="1">
    <location>
        <begin position="117"/>
        <end position="162"/>
    </location>
</feature>
<keyword evidence="3" id="KW-1185">Reference proteome</keyword>
<sequence>MGKGNPGEQTIKENRYSGRKGRNHSGRNRLRAPTQRNDTKKNSRQERRGTVEAKRDEVPVTETFLERRPQAAWRGVSRRDGWCERVGTRAFGRAPAPPPPRRIPPRNYFRCIVAGGGASTRASGGGEGGGGGCGRRDALAAAQMNASPPPPPPPPPLAQGSQIFIRKVGRNN</sequence>
<dbReference type="EMBL" id="JAZDUA010000047">
    <property type="protein sequence ID" value="KAK7871015.1"/>
    <property type="molecule type" value="Genomic_DNA"/>
</dbReference>
<protein>
    <submittedName>
        <fullName evidence="2">Uncharacterized protein</fullName>
    </submittedName>
</protein>
<reference evidence="2 3" key="1">
    <citation type="submission" date="2024-03" db="EMBL/GenBank/DDBJ databases">
        <title>The genome assembly and annotation of the cricket Gryllus longicercus Weissman &amp; Gray.</title>
        <authorList>
            <person name="Szrajer S."/>
            <person name="Gray D."/>
            <person name="Ylla G."/>
        </authorList>
    </citation>
    <scope>NUCLEOTIDE SEQUENCE [LARGE SCALE GENOMIC DNA]</scope>
    <source>
        <strain evidence="2">DAG 2021-001</strain>
        <tissue evidence="2">Whole body minus gut</tissue>
    </source>
</reference>
<organism evidence="2 3">
    <name type="scientific">Gryllus longicercus</name>
    <dbReference type="NCBI Taxonomy" id="2509291"/>
    <lineage>
        <taxon>Eukaryota</taxon>
        <taxon>Metazoa</taxon>
        <taxon>Ecdysozoa</taxon>
        <taxon>Arthropoda</taxon>
        <taxon>Hexapoda</taxon>
        <taxon>Insecta</taxon>
        <taxon>Pterygota</taxon>
        <taxon>Neoptera</taxon>
        <taxon>Polyneoptera</taxon>
        <taxon>Orthoptera</taxon>
        <taxon>Ensifera</taxon>
        <taxon>Gryllidea</taxon>
        <taxon>Grylloidea</taxon>
        <taxon>Gryllidae</taxon>
        <taxon>Gryllinae</taxon>
        <taxon>Gryllus</taxon>
    </lineage>
</organism>
<name>A0AAN9VTB0_9ORTH</name>
<comment type="caution">
    <text evidence="2">The sequence shown here is derived from an EMBL/GenBank/DDBJ whole genome shotgun (WGS) entry which is preliminary data.</text>
</comment>
<gene>
    <name evidence="2" type="ORF">R5R35_014080</name>
</gene>
<dbReference type="Proteomes" id="UP001378592">
    <property type="component" value="Unassembled WGS sequence"/>
</dbReference>